<feature type="domain" description="DUF5675" evidence="1">
    <location>
        <begin position="5"/>
        <end position="122"/>
    </location>
</feature>
<organism evidence="2 3">
    <name type="scientific">Campylobacter rectus</name>
    <name type="common">Wolinella recta</name>
    <dbReference type="NCBI Taxonomy" id="203"/>
    <lineage>
        <taxon>Bacteria</taxon>
        <taxon>Pseudomonadati</taxon>
        <taxon>Campylobacterota</taxon>
        <taxon>Epsilonproteobacteria</taxon>
        <taxon>Campylobacterales</taxon>
        <taxon>Campylobacteraceae</taxon>
        <taxon>Campylobacter</taxon>
    </lineage>
</organism>
<name>A0A6G5QN10_CAMRE</name>
<accession>A0A6G5QN10</accession>
<reference evidence="2 3" key="1">
    <citation type="submission" date="2016-07" db="EMBL/GenBank/DDBJ databases">
        <title>Comparative genomics of the Campylobacter concisus group.</title>
        <authorList>
            <person name="Miller W.G."/>
            <person name="Yee E."/>
            <person name="Chapman M.H."/>
            <person name="Huynh S."/>
            <person name="Bono J.L."/>
            <person name="On S.L.W."/>
            <person name="StLeger J."/>
            <person name="Foster G."/>
            <person name="Parker C.T."/>
        </authorList>
    </citation>
    <scope>NUCLEOTIDE SEQUENCE [LARGE SCALE GENOMIC DNA]</scope>
    <source>
        <strain evidence="2 3">ATCC 33238</strain>
    </source>
</reference>
<dbReference type="AlphaFoldDB" id="A0A6G5QN10"/>
<evidence type="ECO:0000313" key="2">
    <source>
        <dbReference type="EMBL" id="QCD46987.1"/>
    </source>
</evidence>
<evidence type="ECO:0000313" key="3">
    <source>
        <dbReference type="Proteomes" id="UP000502377"/>
    </source>
</evidence>
<dbReference type="EMBL" id="CP012543">
    <property type="protein sequence ID" value="QCD46987.1"/>
    <property type="molecule type" value="Genomic_DNA"/>
</dbReference>
<dbReference type="Pfam" id="PF18925">
    <property type="entry name" value="DUF5675"/>
    <property type="match status" value="1"/>
</dbReference>
<dbReference type="Proteomes" id="UP000502377">
    <property type="component" value="Chromosome"/>
</dbReference>
<dbReference type="KEGG" id="crx:CRECT_1333"/>
<proteinExistence type="predicted"/>
<sequence>MKLQITRFKNIKDGTLGKFELLFNGKIFLEGYTLEPAGPDTTARGKDRRMPEGIYDVFWHHSARFNRVLPVLYNEKVPKDRYIEIHSGNYPKHTEGCILLGSTFSDEGVFNSLSTLKSFLALTLNKELQVEIINKF</sequence>
<dbReference type="InterPro" id="IPR043732">
    <property type="entry name" value="DUF5675"/>
</dbReference>
<dbReference type="RefSeq" id="WP_002944674.1">
    <property type="nucleotide sequence ID" value="NZ_CP012543.1"/>
</dbReference>
<gene>
    <name evidence="2" type="ORF">CRECT_1333</name>
</gene>
<evidence type="ECO:0000259" key="1">
    <source>
        <dbReference type="Pfam" id="PF18925"/>
    </source>
</evidence>
<protein>
    <recommendedName>
        <fullName evidence="1">DUF5675 domain-containing protein</fullName>
    </recommendedName>
</protein>